<dbReference type="PANTHER" id="PTHR23517">
    <property type="entry name" value="RESISTANCE PROTEIN MDTM, PUTATIVE-RELATED-RELATED"/>
    <property type="match status" value="1"/>
</dbReference>
<dbReference type="RefSeq" id="WP_215786040.1">
    <property type="nucleotide sequence ID" value="NZ_JAHKKG010000003.1"/>
</dbReference>
<evidence type="ECO:0000256" key="6">
    <source>
        <dbReference type="ARBA" id="ARBA00023136"/>
    </source>
</evidence>
<dbReference type="InterPro" id="IPR011701">
    <property type="entry name" value="MFS"/>
</dbReference>
<feature type="transmembrane region" description="Helical" evidence="7">
    <location>
        <begin position="332"/>
        <end position="352"/>
    </location>
</feature>
<feature type="transmembrane region" description="Helical" evidence="7">
    <location>
        <begin position="175"/>
        <end position="192"/>
    </location>
</feature>
<feature type="transmembrane region" description="Helical" evidence="7">
    <location>
        <begin position="301"/>
        <end position="320"/>
    </location>
</feature>
<evidence type="ECO:0000256" key="5">
    <source>
        <dbReference type="ARBA" id="ARBA00022989"/>
    </source>
</evidence>
<keyword evidence="2" id="KW-0813">Transport</keyword>
<name>A0ABS5YKJ4_9ACTN</name>
<dbReference type="InterPro" id="IPR020846">
    <property type="entry name" value="MFS_dom"/>
</dbReference>
<dbReference type="SUPFAM" id="SSF103473">
    <property type="entry name" value="MFS general substrate transporter"/>
    <property type="match status" value="1"/>
</dbReference>
<reference evidence="9 10" key="1">
    <citation type="submission" date="2021-06" db="EMBL/GenBank/DDBJ databases">
        <title>Actinoplanes lichenicola sp. nov., and Actinoplanes ovalisporus sp. nov., isolated from lichen in Thailand.</title>
        <authorList>
            <person name="Saeng-In P."/>
            <person name="Kanchanasin P."/>
            <person name="Yuki M."/>
            <person name="Kudo T."/>
            <person name="Ohkuma M."/>
            <person name="Phongsopitanun W."/>
            <person name="Tanasupawat S."/>
        </authorList>
    </citation>
    <scope>NUCLEOTIDE SEQUENCE [LARGE SCALE GENOMIC DNA]</scope>
    <source>
        <strain evidence="9 10">NBRC 110975</strain>
    </source>
</reference>
<organism evidence="9 10">
    <name type="scientific">Paractinoplanes bogorensis</name>
    <dbReference type="NCBI Taxonomy" id="1610840"/>
    <lineage>
        <taxon>Bacteria</taxon>
        <taxon>Bacillati</taxon>
        <taxon>Actinomycetota</taxon>
        <taxon>Actinomycetes</taxon>
        <taxon>Micromonosporales</taxon>
        <taxon>Micromonosporaceae</taxon>
        <taxon>Paractinoplanes</taxon>
    </lineage>
</organism>
<feature type="transmembrane region" description="Helical" evidence="7">
    <location>
        <begin position="275"/>
        <end position="295"/>
    </location>
</feature>
<gene>
    <name evidence="9" type="ORF">KOI35_10590</name>
</gene>
<sequence length="396" mass="41108">MTAAVAGVSTRTREWVSVFAVMFFCTWAGNQFSPLLLLYQQKQHYSTTAVNAFLGVYVLGLIPAFLLSGALSDRHGRRPVMLAGVVAALATSVALAFSETGPLMICLGRFLAGVAVGTATCVGTTWLKELSQPPYDVGADRSAGARRAALSFSLGSASGAVVAGLIAQWGPWPEQLPFVIHIVLTLPFAWLVRRVPETGMRAHHPLRVPAVGHVLVVAAPWVFAAAALAYGYLPVLLAPATGGLGIAYATLLTAVALGASALVQPWAKRVGRGLLIALALIVVSTVLIAAAVWWMSWPLGVVAAVVAGAGIGMGMTSGILEVQRIARPSDLAASTGVFYAIAYSGFLVPTLLSATAGITGVAVPGLLLIVAGLVVVCGLLVMRSHRRRGFRAAEVP</sequence>
<evidence type="ECO:0000256" key="2">
    <source>
        <dbReference type="ARBA" id="ARBA00022448"/>
    </source>
</evidence>
<dbReference type="InterPro" id="IPR036259">
    <property type="entry name" value="MFS_trans_sf"/>
</dbReference>
<feature type="transmembrane region" description="Helical" evidence="7">
    <location>
        <begin position="49"/>
        <end position="68"/>
    </location>
</feature>
<keyword evidence="3" id="KW-1003">Cell membrane</keyword>
<feature type="transmembrane region" description="Helical" evidence="7">
    <location>
        <begin position="110"/>
        <end position="127"/>
    </location>
</feature>
<evidence type="ECO:0000313" key="10">
    <source>
        <dbReference type="Proteomes" id="UP001519654"/>
    </source>
</evidence>
<accession>A0ABS5YKJ4</accession>
<keyword evidence="10" id="KW-1185">Reference proteome</keyword>
<dbReference type="EMBL" id="JAHKKG010000003">
    <property type="protein sequence ID" value="MBU2663937.1"/>
    <property type="molecule type" value="Genomic_DNA"/>
</dbReference>
<dbReference type="PANTHER" id="PTHR23517:SF3">
    <property type="entry name" value="INTEGRAL MEMBRANE TRANSPORT PROTEIN"/>
    <property type="match status" value="1"/>
</dbReference>
<dbReference type="PROSITE" id="PS50850">
    <property type="entry name" value="MFS"/>
    <property type="match status" value="1"/>
</dbReference>
<proteinExistence type="predicted"/>
<feature type="transmembrane region" description="Helical" evidence="7">
    <location>
        <begin position="12"/>
        <end position="29"/>
    </location>
</feature>
<dbReference type="InterPro" id="IPR050171">
    <property type="entry name" value="MFS_Transporters"/>
</dbReference>
<evidence type="ECO:0000313" key="9">
    <source>
        <dbReference type="EMBL" id="MBU2663937.1"/>
    </source>
</evidence>
<evidence type="ECO:0000256" key="4">
    <source>
        <dbReference type="ARBA" id="ARBA00022692"/>
    </source>
</evidence>
<protein>
    <submittedName>
        <fullName evidence="9">MFS transporter</fullName>
    </submittedName>
</protein>
<evidence type="ECO:0000256" key="1">
    <source>
        <dbReference type="ARBA" id="ARBA00004651"/>
    </source>
</evidence>
<dbReference type="Gene3D" id="1.20.1250.20">
    <property type="entry name" value="MFS general substrate transporter like domains"/>
    <property type="match status" value="1"/>
</dbReference>
<keyword evidence="4 7" id="KW-0812">Transmembrane</keyword>
<evidence type="ECO:0000256" key="3">
    <source>
        <dbReference type="ARBA" id="ARBA00022475"/>
    </source>
</evidence>
<feature type="domain" description="Major facilitator superfamily (MFS) profile" evidence="8">
    <location>
        <begin position="1"/>
        <end position="396"/>
    </location>
</feature>
<keyword evidence="6 7" id="KW-0472">Membrane</keyword>
<keyword evidence="5 7" id="KW-1133">Transmembrane helix</keyword>
<feature type="transmembrane region" description="Helical" evidence="7">
    <location>
        <begin position="245"/>
        <end position="263"/>
    </location>
</feature>
<evidence type="ECO:0000256" key="7">
    <source>
        <dbReference type="SAM" id="Phobius"/>
    </source>
</evidence>
<comment type="subcellular location">
    <subcellularLocation>
        <location evidence="1">Cell membrane</location>
        <topology evidence="1">Multi-pass membrane protein</topology>
    </subcellularLocation>
</comment>
<dbReference type="Proteomes" id="UP001519654">
    <property type="component" value="Unassembled WGS sequence"/>
</dbReference>
<evidence type="ECO:0000259" key="8">
    <source>
        <dbReference type="PROSITE" id="PS50850"/>
    </source>
</evidence>
<comment type="caution">
    <text evidence="9">The sequence shown here is derived from an EMBL/GenBank/DDBJ whole genome shotgun (WGS) entry which is preliminary data.</text>
</comment>
<feature type="transmembrane region" description="Helical" evidence="7">
    <location>
        <begin position="80"/>
        <end position="98"/>
    </location>
</feature>
<dbReference type="Pfam" id="PF07690">
    <property type="entry name" value="MFS_1"/>
    <property type="match status" value="1"/>
</dbReference>
<feature type="transmembrane region" description="Helical" evidence="7">
    <location>
        <begin position="213"/>
        <end position="233"/>
    </location>
</feature>
<feature type="transmembrane region" description="Helical" evidence="7">
    <location>
        <begin position="358"/>
        <end position="381"/>
    </location>
</feature>